<evidence type="ECO:0000313" key="4">
    <source>
        <dbReference type="Proteomes" id="UP000249008"/>
    </source>
</evidence>
<keyword evidence="1" id="KW-0472">Membrane</keyword>
<organism evidence="3 4">
    <name type="scientific">Fusobacterium ulcerans</name>
    <dbReference type="NCBI Taxonomy" id="861"/>
    <lineage>
        <taxon>Bacteria</taxon>
        <taxon>Fusobacteriati</taxon>
        <taxon>Fusobacteriota</taxon>
        <taxon>Fusobacteriia</taxon>
        <taxon>Fusobacteriales</taxon>
        <taxon>Fusobacteriaceae</taxon>
        <taxon>Fusobacterium</taxon>
    </lineage>
</organism>
<dbReference type="Pfam" id="PF03968">
    <property type="entry name" value="LptD_N"/>
    <property type="match status" value="1"/>
</dbReference>
<dbReference type="Gene3D" id="2.60.450.10">
    <property type="entry name" value="Lipopolysaccharide (LPS) transport protein A like domain"/>
    <property type="match status" value="3"/>
</dbReference>
<evidence type="ECO:0000256" key="1">
    <source>
        <dbReference type="SAM" id="Phobius"/>
    </source>
</evidence>
<dbReference type="GO" id="GO:0030288">
    <property type="term" value="C:outer membrane-bounded periplasmic space"/>
    <property type="evidence" value="ECO:0007669"/>
    <property type="project" value="TreeGrafter"/>
</dbReference>
<dbReference type="GeneID" id="78453738"/>
<evidence type="ECO:0000313" key="3">
    <source>
        <dbReference type="EMBL" id="SQJ10292.1"/>
    </source>
</evidence>
<feature type="transmembrane region" description="Helical" evidence="1">
    <location>
        <begin position="7"/>
        <end position="23"/>
    </location>
</feature>
<sequence length="895" mass="100669">MNKKKIYIIIFAVIIILGYLNYFKDESDLSDVKKAIETTNVTYDSEDYHVEADKQVDYVDDNETNFEKAKALVKDMVLSGDNVFIDKVRNLALKNNILGVSPNGWKFNTEAAHYDKLKDEITSDAGVTAENDEKKVKISGKNFITDSKMSYIELKDNVVLENEKIKLKGDIGRYSDANKIVTLSGNIVIDGADEQNAKISGNFLNLKYSINDKILEAWEPYDVTYNGAELSAGNLWYQDGTEAFLITKNVMIETNGYKIYVDKIQREANSNIVKFFGKITGSNGVYSFSGKEAVYDIATEELTFYGDVKMTSTKGEELIADKIVYNNATKFITAYGTNRDAVYISNNGELRSREFRYNNETKEMFADKKYDYKSQKYDSVGDKFYFNDITKDGYIVNGTMYDKIKKQTAKGKRMDFNTEAQIYKVKENAVFENQDYRLESNDITYNGATGKVETPNKYKVTALKDGTSFTGIGAVYDENTGELVSNGTINAAGRNFVASGENLTYNNKNGTGELQSKISFKNTENGTTVTGDKLLFQKDNYMELIGNLVINSEKIVAKSARGKYNLKDEKVYIPETINFESHDKATSGTMSNGVFDVKSSVFTGDNFKGKNVENDIKSDKMKYFTNEDKVEFGKNTVIVTPESRLRGNRLDYNLKTEVVVSPEKYTIDYGDFTIIGSEGTFDNKQGLLKSTNADITSKSGDRFKSDIADGNMREMRIDFIGNAKGNMMHQGKRTDFTGDFARVYFKNDGGYKAIRSEIKKNAVFIQEDKKLQSDYIEADIERNLVFSRDNTKLTVTDAKNGNTVVTSDTAEIDINKDIATLVGNVYIENKNPEQGITIITAEKGIVRQKTGILDLMGNVKIENKDSIIEADEGTYDMNTRKVKARGHVFINHKNN</sequence>
<keyword evidence="1" id="KW-1133">Transmembrane helix</keyword>
<dbReference type="PANTHER" id="PTHR37481">
    <property type="entry name" value="LIPOPOLYSACCHARIDE EXPORT SYSTEM PROTEIN LPTC"/>
    <property type="match status" value="1"/>
</dbReference>
<dbReference type="RefSeq" id="WP_005981059.1">
    <property type="nucleotide sequence ID" value="NZ_CABKNW010000005.1"/>
</dbReference>
<accession>A0AAX1TRM0</accession>
<dbReference type="GO" id="GO:0017089">
    <property type="term" value="F:glycolipid transfer activity"/>
    <property type="evidence" value="ECO:0007669"/>
    <property type="project" value="TreeGrafter"/>
</dbReference>
<name>A0AAX1TRM0_9FUSO</name>
<reference evidence="3 4" key="1">
    <citation type="submission" date="2018-06" db="EMBL/GenBank/DDBJ databases">
        <authorList>
            <consortium name="Pathogen Informatics"/>
            <person name="Doyle S."/>
        </authorList>
    </citation>
    <scope>NUCLEOTIDE SEQUENCE [LARGE SCALE GENOMIC DNA]</scope>
    <source>
        <strain evidence="3 4">NCTC12112</strain>
    </source>
</reference>
<proteinExistence type="predicted"/>
<dbReference type="AlphaFoldDB" id="A0AAX1TRM0"/>
<dbReference type="InterPro" id="IPR005653">
    <property type="entry name" value="OstA-like_N"/>
</dbReference>
<dbReference type="GO" id="GO:0015920">
    <property type="term" value="P:lipopolysaccharide transport"/>
    <property type="evidence" value="ECO:0007669"/>
    <property type="project" value="TreeGrafter"/>
</dbReference>
<feature type="domain" description="Organic solvent tolerance-like N-terminal" evidence="2">
    <location>
        <begin position="805"/>
        <end position="888"/>
    </location>
</feature>
<protein>
    <submittedName>
        <fullName evidence="3">Organic solvent tolerance protein OstA</fullName>
    </submittedName>
</protein>
<dbReference type="Proteomes" id="UP000249008">
    <property type="component" value="Chromosome 1"/>
</dbReference>
<evidence type="ECO:0000259" key="2">
    <source>
        <dbReference type="Pfam" id="PF03968"/>
    </source>
</evidence>
<keyword evidence="1" id="KW-0812">Transmembrane</keyword>
<dbReference type="GO" id="GO:0005886">
    <property type="term" value="C:plasma membrane"/>
    <property type="evidence" value="ECO:0007669"/>
    <property type="project" value="TreeGrafter"/>
</dbReference>
<dbReference type="PANTHER" id="PTHR37481:SF1">
    <property type="entry name" value="LIPOPOLYSACCHARIDE EXPORT SYSTEM PROTEIN LPTC"/>
    <property type="match status" value="1"/>
</dbReference>
<dbReference type="InterPro" id="IPR052363">
    <property type="entry name" value="LPS_export_LptC"/>
</dbReference>
<dbReference type="EMBL" id="LS483487">
    <property type="protein sequence ID" value="SQJ10292.1"/>
    <property type="molecule type" value="Genomic_DNA"/>
</dbReference>
<gene>
    <name evidence="3" type="ORF">NCTC12112_02457</name>
</gene>
<dbReference type="KEGG" id="ful:C4N20_02875"/>